<dbReference type="GeneID" id="25255547"/>
<feature type="non-terminal residue" evidence="1">
    <location>
        <position position="171"/>
    </location>
</feature>
<proteinExistence type="predicted"/>
<dbReference type="RefSeq" id="XP_013235095.1">
    <property type="nucleotide sequence ID" value="XM_013379641.1"/>
</dbReference>
<dbReference type="Proteomes" id="UP000030747">
    <property type="component" value="Unassembled WGS sequence"/>
</dbReference>
<protein>
    <submittedName>
        <fullName evidence="1">Uncharacterized protein</fullName>
    </submittedName>
</protein>
<sequence length="171" mass="18686">MCSFLKSAIPIAVGETAKGVLKKDEERIFVFTLTDPDKDVLLYLDTGGVGDVDIYLGSSREINPEINSSFLFFSNDRGDDLLLLPHSHPRFRRRCSSSIVEAQGSCVFYVLLTAAAAAAAAANPFALTLSLQTLKPSFLALNHPVAQTLSPRVPATFLFADINPDYDYRLT</sequence>
<reference evidence="1" key="2">
    <citation type="submission" date="2013-10" db="EMBL/GenBank/DDBJ databases">
        <authorList>
            <person name="Aslett M."/>
        </authorList>
    </citation>
    <scope>NUCLEOTIDE SEQUENCE [LARGE SCALE GENOMIC DNA]</scope>
    <source>
        <strain evidence="1">Houghton</strain>
    </source>
</reference>
<dbReference type="AlphaFoldDB" id="U6L2D7"/>
<dbReference type="EMBL" id="HG676928">
    <property type="protein sequence ID" value="CDJ44346.1"/>
    <property type="molecule type" value="Genomic_DNA"/>
</dbReference>
<evidence type="ECO:0000313" key="1">
    <source>
        <dbReference type="EMBL" id="CDJ44346.1"/>
    </source>
</evidence>
<gene>
    <name evidence="1" type="ORF">ETH_00032405</name>
</gene>
<organism evidence="1 2">
    <name type="scientific">Eimeria tenella</name>
    <name type="common">Coccidian parasite</name>
    <dbReference type="NCBI Taxonomy" id="5802"/>
    <lineage>
        <taxon>Eukaryota</taxon>
        <taxon>Sar</taxon>
        <taxon>Alveolata</taxon>
        <taxon>Apicomplexa</taxon>
        <taxon>Conoidasida</taxon>
        <taxon>Coccidia</taxon>
        <taxon>Eucoccidiorida</taxon>
        <taxon>Eimeriorina</taxon>
        <taxon>Eimeriidae</taxon>
        <taxon>Eimeria</taxon>
    </lineage>
</organism>
<reference evidence="1" key="1">
    <citation type="submission" date="2013-10" db="EMBL/GenBank/DDBJ databases">
        <title>Genomic analysis of the causative agents of coccidiosis in chickens.</title>
        <authorList>
            <person name="Reid A.J."/>
            <person name="Blake D."/>
            <person name="Billington K."/>
            <person name="Browne H."/>
            <person name="Dunn M."/>
            <person name="Hung S."/>
            <person name="Kawahara F."/>
            <person name="Miranda-Saavedra D."/>
            <person name="Mourier T."/>
            <person name="Nagra H."/>
            <person name="Otto T.D."/>
            <person name="Rawlings N."/>
            <person name="Sanchez A."/>
            <person name="Sanders M."/>
            <person name="Subramaniam C."/>
            <person name="Tay Y."/>
            <person name="Dear P."/>
            <person name="Doerig C."/>
            <person name="Gruber A."/>
            <person name="Parkinson J."/>
            <person name="Shirley M."/>
            <person name="Wan K.L."/>
            <person name="Berriman M."/>
            <person name="Tomley F."/>
            <person name="Pain A."/>
        </authorList>
    </citation>
    <scope>NUCLEOTIDE SEQUENCE [LARGE SCALE GENOMIC DNA]</scope>
    <source>
        <strain evidence="1">Houghton</strain>
    </source>
</reference>
<name>U6L2D7_EIMTE</name>
<keyword evidence="2" id="KW-1185">Reference proteome</keyword>
<evidence type="ECO:0000313" key="2">
    <source>
        <dbReference type="Proteomes" id="UP000030747"/>
    </source>
</evidence>
<dbReference type="VEuPathDB" id="ToxoDB:ETH_00032405"/>
<dbReference type="OrthoDB" id="330306at2759"/>
<accession>U6L2D7</accession>
<dbReference type="VEuPathDB" id="ToxoDB:ETH2_1562800"/>